<accession>A0ACC1HJY2</accession>
<evidence type="ECO:0000313" key="2">
    <source>
        <dbReference type="Proteomes" id="UP001145114"/>
    </source>
</evidence>
<keyword evidence="2" id="KW-1185">Reference proteome</keyword>
<protein>
    <submittedName>
        <fullName evidence="1">Nucleoporin nup84</fullName>
    </submittedName>
</protein>
<reference evidence="1" key="1">
    <citation type="submission" date="2022-06" db="EMBL/GenBank/DDBJ databases">
        <title>Phylogenomic reconstructions and comparative analyses of Kickxellomycotina fungi.</title>
        <authorList>
            <person name="Reynolds N.K."/>
            <person name="Stajich J.E."/>
            <person name="Barry K."/>
            <person name="Grigoriev I.V."/>
            <person name="Crous P."/>
            <person name="Smith M.E."/>
        </authorList>
    </citation>
    <scope>NUCLEOTIDE SEQUENCE</scope>
    <source>
        <strain evidence="1">RSA 2271</strain>
    </source>
</reference>
<sequence length="271" mass="30523">MFSGGSGNAPEVEYAAVIQRGRNDLETSEVLLPAMVTMNNNGSETNDFAIIFQNLCNYYYKEHKDSIRIQEEWNATETASRWKKERDTWSLIEQLYGERLSSLMEEEEDVSQRMVLEEGGIKGETDFTRVQSLLKKDQSLREYLIVRRWLEDNAPEFRQVETRKGYWLYTRKRLKESNMSSGAMGSQQHGKGTTTTSSPALLFGGMPAVPGGGGGGGGGGSNRGETTIISAMDPDAPSRQKRSIVPDDAEWEQSFLRTLYEYVRRGKMDDA</sequence>
<evidence type="ECO:0000313" key="1">
    <source>
        <dbReference type="EMBL" id="KAJ1674614.1"/>
    </source>
</evidence>
<feature type="non-terminal residue" evidence="1">
    <location>
        <position position="271"/>
    </location>
</feature>
<dbReference type="Proteomes" id="UP001145114">
    <property type="component" value="Unassembled WGS sequence"/>
</dbReference>
<organism evidence="1 2">
    <name type="scientific">Spiromyces aspiralis</name>
    <dbReference type="NCBI Taxonomy" id="68401"/>
    <lineage>
        <taxon>Eukaryota</taxon>
        <taxon>Fungi</taxon>
        <taxon>Fungi incertae sedis</taxon>
        <taxon>Zoopagomycota</taxon>
        <taxon>Kickxellomycotina</taxon>
        <taxon>Kickxellomycetes</taxon>
        <taxon>Kickxellales</taxon>
        <taxon>Kickxellaceae</taxon>
        <taxon>Spiromyces</taxon>
    </lineage>
</organism>
<proteinExistence type="predicted"/>
<gene>
    <name evidence="1" type="primary">NUP84_1</name>
    <name evidence="1" type="ORF">EV182_002917</name>
</gene>
<dbReference type="EMBL" id="JAMZIH010005817">
    <property type="protein sequence ID" value="KAJ1674614.1"/>
    <property type="molecule type" value="Genomic_DNA"/>
</dbReference>
<name>A0ACC1HJY2_9FUNG</name>
<comment type="caution">
    <text evidence="1">The sequence shown here is derived from an EMBL/GenBank/DDBJ whole genome shotgun (WGS) entry which is preliminary data.</text>
</comment>